<dbReference type="RefSeq" id="WP_350411928.1">
    <property type="nucleotide sequence ID" value="NZ_JBEOKT010000006.1"/>
</dbReference>
<evidence type="ECO:0000313" key="3">
    <source>
        <dbReference type="Proteomes" id="UP001476807"/>
    </source>
</evidence>
<protein>
    <recommendedName>
        <fullName evidence="4">TIGR02588 family protein</fullName>
    </recommendedName>
</protein>
<evidence type="ECO:0000256" key="1">
    <source>
        <dbReference type="SAM" id="Phobius"/>
    </source>
</evidence>
<keyword evidence="1" id="KW-1133">Transmembrane helix</keyword>
<organism evidence="2 3">
    <name type="scientific">Pontibacter populi</name>
    <dbReference type="NCBI Taxonomy" id="890055"/>
    <lineage>
        <taxon>Bacteria</taxon>
        <taxon>Pseudomonadati</taxon>
        <taxon>Bacteroidota</taxon>
        <taxon>Cytophagia</taxon>
        <taxon>Cytophagales</taxon>
        <taxon>Hymenobacteraceae</taxon>
        <taxon>Pontibacter</taxon>
    </lineage>
</organism>
<evidence type="ECO:0000313" key="2">
    <source>
        <dbReference type="EMBL" id="MER2997528.1"/>
    </source>
</evidence>
<keyword evidence="1" id="KW-0812">Transmembrane</keyword>
<dbReference type="EMBL" id="JBEOKT010000006">
    <property type="protein sequence ID" value="MER2997528.1"/>
    <property type="molecule type" value="Genomic_DNA"/>
</dbReference>
<keyword evidence="3" id="KW-1185">Reference proteome</keyword>
<dbReference type="Proteomes" id="UP001476807">
    <property type="component" value="Unassembled WGS sequence"/>
</dbReference>
<keyword evidence="1" id="KW-0472">Membrane</keyword>
<gene>
    <name evidence="2" type="ORF">ABS362_08215</name>
</gene>
<proteinExistence type="predicted"/>
<comment type="caution">
    <text evidence="2">The sequence shown here is derived from an EMBL/GenBank/DDBJ whole genome shotgun (WGS) entry which is preliminary data.</text>
</comment>
<evidence type="ECO:0008006" key="4">
    <source>
        <dbReference type="Google" id="ProtNLM"/>
    </source>
</evidence>
<reference evidence="2 3" key="1">
    <citation type="submission" date="2024-06" db="EMBL/GenBank/DDBJ databases">
        <title>Pontibacter populi HYL7-15.</title>
        <authorList>
            <person name="Kim M.K."/>
        </authorList>
    </citation>
    <scope>NUCLEOTIDE SEQUENCE [LARGE SCALE GENOMIC DNA]</scope>
    <source>
        <strain evidence="2 3">HYL7-15</strain>
    </source>
</reference>
<sequence length="140" mass="15921">MDTHHQKDKQKDNNHDEKNWLEWLVFGISLLMLLAIFGYLGYQVKTYNPSDPEVMVEARHDPSAESPNRYQVTVMNKGGTTAEEVIAEFTLFSNGKEKETSELQIAFAPKDSKREGWVIFSVQPTASDSVVARVKSFKKP</sequence>
<accession>A0ABV1RT26</accession>
<feature type="transmembrane region" description="Helical" evidence="1">
    <location>
        <begin position="20"/>
        <end position="42"/>
    </location>
</feature>
<name>A0ABV1RT26_9BACT</name>